<name>A0A1I7THD5_9PELO</name>
<proteinExistence type="predicted"/>
<reference evidence="2" key="1">
    <citation type="submission" date="2016-11" db="UniProtKB">
        <authorList>
            <consortium name="WormBaseParasite"/>
        </authorList>
    </citation>
    <scope>IDENTIFICATION</scope>
</reference>
<dbReference type="WBParaSite" id="Csp11.Scaffold613.g5949.t1">
    <property type="protein sequence ID" value="Csp11.Scaffold613.g5949.t1"/>
    <property type="gene ID" value="Csp11.Scaffold613.g5949"/>
</dbReference>
<dbReference type="eggNOG" id="KOG1761">
    <property type="taxonomic scope" value="Eukaryota"/>
</dbReference>
<protein>
    <submittedName>
        <fullName evidence="2">Signal recognition particle 14 kDa protein</fullName>
    </submittedName>
</protein>
<evidence type="ECO:0000313" key="1">
    <source>
        <dbReference type="Proteomes" id="UP000095282"/>
    </source>
</evidence>
<accession>A0A1I7THD5</accession>
<sequence>MFDMDVSGVFDFVDIRELLESENILAKYKGYSLLAAAILDRTLSEKEDKEHREVLYDCFYKHGDIPLELLLETLPVLLGRTITTREEILKEFTLRVDKIDKIQRVFPAVLNACIPSFSNFILAASKINPEELTTMFVGEELQAEHYRYILVLIFAGILNDDQRRRLGNMLGLPGMKELFLKHHPHLYLIEERQRYNPEEYFRDCPAGELENNSLSLLDRIQRLHLMHERPSVFRNPSFGNHILYSPFLFQMLQYLPHLCRAIDEPKFLHQKAIINQQIAACQQEFTFLSPDFGRTNMTMDIFLSHIVARGLVADFYKFIEFCPESLKMFRKPHLLPVITTLIPHAAWNAHLQANIVNWIVRLLKEIPEHSDPIALFLIGVFSFPYFELDHFLIMDTITEIASKKNTITTVIKFIRLYTKTNQFKYKALECLTKIVSKYPFSVQKCAESIYFGADKDDEILFQSNMDLAKACCLATDDNDEYVERISGCLKENGFRLAIAIDAIYDLVKEDVLDVMQTRKQLQKKVKFLGNEVAFASYCRLLSLGSVQQDDETEEDFHHRKKTLIQEIYEHTKHHNHSVASAAWKALGSYSLEDITEALKISLSSLGGEFTSLRLEQYDGFVDLLKLLLEQKKESYQRPLYNVSTQTPELPPFLTKIDTYKDNLNTKNAEEAWFWTATLPLSASINQLSAPSNKVNVAIRILKSCLVNVPPADSRDGMLRLMASWRICVRETLNILIESKNNDIMWARDHICQEGRISLTQKAESVDNIMMMLTVLVDLVEEKLRTIEDQKQVNEVAKAQKPWVISIFEFIATRLPKEMKEKREQKVNPIYQVMTQSNKSSLHTAIFCAQLLRRHPSILEFYRKERNYGLAKDEFLVHLNDTSQKPLEKDLVPNRRMLWITTEAYGADELTAAAFEETHREVIDEKTLRAGPKPTTVTENNIEEFFKELAIMPKAEVIEIQQMNRKELDKLWTNGTEEVKRKIYENLADLALFCGSGRKRSVIPTEKLADSSVLKGILLVFEERVNVEPEVLRQLIRALPKHKRTDDRFLPPLDWMKALNRADWRETEGEIRLAIIELACEQGIADVIFHFADVMSLNELLVISDHFGTVVKMMPRKQLIMILQQLAKYSRKYTLEKEKSVKLAKTITDFEKNPVVHEFLKSTLPTLVETARVIDPILKALNDPMEFCGSISNCFDVWLEARNGDKMNMKRIMDILESEDEETHIHSMFAIISLESRRLDTKQKIEKILDLITACRITKSEQGDLLFYFPVFLSIIVSLNDEVDIPICFFSYEKGVIDMLNAAREPFFQPLLKHPLMKKAARHIGSFLRPYIDGEENEMYESWQKRAASEMLCTLLATFGAEALDGLWYADDLFWQSLLPVE</sequence>
<dbReference type="Proteomes" id="UP000095282">
    <property type="component" value="Unplaced"/>
</dbReference>
<keyword evidence="1" id="KW-1185">Reference proteome</keyword>
<organism evidence="1 2">
    <name type="scientific">Caenorhabditis tropicalis</name>
    <dbReference type="NCBI Taxonomy" id="1561998"/>
    <lineage>
        <taxon>Eukaryota</taxon>
        <taxon>Metazoa</taxon>
        <taxon>Ecdysozoa</taxon>
        <taxon>Nematoda</taxon>
        <taxon>Chromadorea</taxon>
        <taxon>Rhabditida</taxon>
        <taxon>Rhabditina</taxon>
        <taxon>Rhabditomorpha</taxon>
        <taxon>Rhabditoidea</taxon>
        <taxon>Rhabditidae</taxon>
        <taxon>Peloderinae</taxon>
        <taxon>Caenorhabditis</taxon>
    </lineage>
</organism>
<dbReference type="STRING" id="1561998.A0A1I7THD5"/>
<evidence type="ECO:0000313" key="2">
    <source>
        <dbReference type="WBParaSite" id="Csp11.Scaffold613.g5949.t1"/>
    </source>
</evidence>